<dbReference type="Proteomes" id="UP000789396">
    <property type="component" value="Unassembled WGS sequence"/>
</dbReference>
<dbReference type="OrthoDB" id="2486838at2759"/>
<reference evidence="1" key="1">
    <citation type="submission" date="2021-06" db="EMBL/GenBank/DDBJ databases">
        <authorList>
            <person name="Kallberg Y."/>
            <person name="Tangrot J."/>
            <person name="Rosling A."/>
        </authorList>
    </citation>
    <scope>NUCLEOTIDE SEQUENCE</scope>
    <source>
        <strain evidence="1">IN212</strain>
    </source>
</reference>
<evidence type="ECO:0000313" key="2">
    <source>
        <dbReference type="Proteomes" id="UP000789396"/>
    </source>
</evidence>
<feature type="non-terminal residue" evidence="1">
    <location>
        <position position="542"/>
    </location>
</feature>
<proteinExistence type="predicted"/>
<name>A0A9N9HGM3_9GLOM</name>
<dbReference type="EMBL" id="CAJVPZ010017217">
    <property type="protein sequence ID" value="CAG8679078.1"/>
    <property type="molecule type" value="Genomic_DNA"/>
</dbReference>
<gene>
    <name evidence="1" type="ORF">RFULGI_LOCUS9540</name>
</gene>
<evidence type="ECO:0000313" key="1">
    <source>
        <dbReference type="EMBL" id="CAG8679078.1"/>
    </source>
</evidence>
<protein>
    <submittedName>
        <fullName evidence="1">12309_t:CDS:1</fullName>
    </submittedName>
</protein>
<sequence length="542" mass="62122">MENVTDDQIATRFYDHLKGQRSVPNHSKKFVTQSLLRIKQYVESNVKELDKERIFLVYFEDDDDGATYIALPLLIRNGHHYILSHDGLLSIRLLSIHAYELNELFLDTVGRKLNCSDKIVVVEKSNQIDGHNAALFHDGLNSEICLAELDKDDQILKKIELLPGGSSEDLNISSKLQTKIKMIDTAESEGIISHARAELFRAKLPYKPDFTTDEIKELKKNHTPITKVMLADHAPLINHPSTNVDTAEPAIHSAQTTKVPIHLPPVNPEYLNNYYLEKLKLAEKQEKFIPNLGFTEQFNDTKPFTAIPLERRTFDEQLYIKKVEENANKRLHKSLATLMNIADRADTHWPDNFADIFIKSQILKKLEKMWSSAKAGQTLASLHEFAIYMIGSIVRMVSYYVHSKIAEMKERIDSSNRRPGDRNLFILGTNDPVQMEKFVTITGDAEIYDYNTIGDIAYTFLNYIISDEMHEFALQGKPLIDKNFIFCGWLIKKAGILKIPRLIHARINIAIERKNLENVIASYAAESHFAFNKRAELWDLLD</sequence>
<comment type="caution">
    <text evidence="1">The sequence shown here is derived from an EMBL/GenBank/DDBJ whole genome shotgun (WGS) entry which is preliminary data.</text>
</comment>
<organism evidence="1 2">
    <name type="scientific">Racocetra fulgida</name>
    <dbReference type="NCBI Taxonomy" id="60492"/>
    <lineage>
        <taxon>Eukaryota</taxon>
        <taxon>Fungi</taxon>
        <taxon>Fungi incertae sedis</taxon>
        <taxon>Mucoromycota</taxon>
        <taxon>Glomeromycotina</taxon>
        <taxon>Glomeromycetes</taxon>
        <taxon>Diversisporales</taxon>
        <taxon>Gigasporaceae</taxon>
        <taxon>Racocetra</taxon>
    </lineage>
</organism>
<accession>A0A9N9HGM3</accession>
<keyword evidence="2" id="KW-1185">Reference proteome</keyword>
<dbReference type="AlphaFoldDB" id="A0A9N9HGM3"/>